<evidence type="ECO:0000256" key="1">
    <source>
        <dbReference type="SAM" id="MobiDB-lite"/>
    </source>
</evidence>
<gene>
    <name evidence="2" type="ORF">AK830_g7706</name>
</gene>
<evidence type="ECO:0000313" key="2">
    <source>
        <dbReference type="EMBL" id="KPM38868.1"/>
    </source>
</evidence>
<dbReference type="OrthoDB" id="5599753at2759"/>
<sequence>MSTTMSTTMYSDYDNNTSLPGQTKSRHTAGELSSFAHFSTDAVVPLKDLTHWPRVIDCPACLSPSITRVQLKVVPGTHRYPQLITDFSSHDPFAFAAMSSPQSNSPDSTDYRPVRIRSISTTSTWSQLGPMYKLPCLADLERFDGSSSVTRWLQRLDWSFEALNGSGPSPATKLKAINMLLEGDAAVAIDSSQRVRAVADKLETNEEAITEGDVMEVTSALRRMFPNEVTGSPSPRSVPLRQGEWETLSEYFGRVKEALWQAGGRDTPLEGEAELTAFERFHRSRFVWIFVQGLWAENVRAEVEQRVSLAMGLQEARDWAQWCEHLLKCRYRIAALTRTQT</sequence>
<feature type="compositionally biased region" description="Low complexity" evidence="1">
    <location>
        <begin position="1"/>
        <end position="14"/>
    </location>
</feature>
<dbReference type="Proteomes" id="UP000050424">
    <property type="component" value="Unassembled WGS sequence"/>
</dbReference>
<dbReference type="EMBL" id="LKCW01000122">
    <property type="protein sequence ID" value="KPM38868.1"/>
    <property type="molecule type" value="Genomic_DNA"/>
</dbReference>
<reference evidence="2 3" key="1">
    <citation type="submission" date="2015-09" db="EMBL/GenBank/DDBJ databases">
        <title>Draft genome of a European isolate of the apple canker pathogen Neonectria ditissima.</title>
        <authorList>
            <person name="Gomez-Cortecero A."/>
            <person name="Harrison R.J."/>
            <person name="Armitage A.D."/>
        </authorList>
    </citation>
    <scope>NUCLEOTIDE SEQUENCE [LARGE SCALE GENOMIC DNA]</scope>
    <source>
        <strain evidence="2 3">R09/05</strain>
    </source>
</reference>
<proteinExistence type="predicted"/>
<comment type="caution">
    <text evidence="2">The sequence shown here is derived from an EMBL/GenBank/DDBJ whole genome shotgun (WGS) entry which is preliminary data.</text>
</comment>
<evidence type="ECO:0000313" key="3">
    <source>
        <dbReference type="Proteomes" id="UP000050424"/>
    </source>
</evidence>
<feature type="region of interest" description="Disordered" evidence="1">
    <location>
        <begin position="1"/>
        <end position="26"/>
    </location>
</feature>
<name>A0A0N8H6G0_9HYPO</name>
<dbReference type="STRING" id="78410.A0A0N8H6G0"/>
<protein>
    <submittedName>
        <fullName evidence="2">Uncharacterized protein</fullName>
    </submittedName>
</protein>
<dbReference type="AlphaFoldDB" id="A0A0N8H6G0"/>
<organism evidence="2 3">
    <name type="scientific">Neonectria ditissima</name>
    <dbReference type="NCBI Taxonomy" id="78410"/>
    <lineage>
        <taxon>Eukaryota</taxon>
        <taxon>Fungi</taxon>
        <taxon>Dikarya</taxon>
        <taxon>Ascomycota</taxon>
        <taxon>Pezizomycotina</taxon>
        <taxon>Sordariomycetes</taxon>
        <taxon>Hypocreomycetidae</taxon>
        <taxon>Hypocreales</taxon>
        <taxon>Nectriaceae</taxon>
        <taxon>Neonectria</taxon>
    </lineage>
</organism>
<keyword evidence="3" id="KW-1185">Reference proteome</keyword>
<accession>A0A0N8H6G0</accession>